<evidence type="ECO:0000256" key="1">
    <source>
        <dbReference type="SAM" id="SignalP"/>
    </source>
</evidence>
<accession>A0A6A7Y0M5</accession>
<evidence type="ECO:0000259" key="2">
    <source>
        <dbReference type="Pfam" id="PF01497"/>
    </source>
</evidence>
<evidence type="ECO:0000313" key="3">
    <source>
        <dbReference type="EMBL" id="MQT12630.1"/>
    </source>
</evidence>
<feature type="chain" id="PRO_5025451334" evidence="1">
    <location>
        <begin position="35"/>
        <end position="344"/>
    </location>
</feature>
<dbReference type="CDD" id="cd01148">
    <property type="entry name" value="TroA_a"/>
    <property type="match status" value="1"/>
</dbReference>
<gene>
    <name evidence="3" type="ORF">F0357_08170</name>
</gene>
<dbReference type="InterPro" id="IPR002491">
    <property type="entry name" value="ABC_transptr_periplasmic_BD"/>
</dbReference>
<dbReference type="InterPro" id="IPR050902">
    <property type="entry name" value="ABC_Transporter_SBP"/>
</dbReference>
<feature type="signal peptide" evidence="1">
    <location>
        <begin position="1"/>
        <end position="34"/>
    </location>
</feature>
<dbReference type="EMBL" id="VWNA01000001">
    <property type="protein sequence ID" value="MQT12630.1"/>
    <property type="molecule type" value="Genomic_DNA"/>
</dbReference>
<organism evidence="3 4">
    <name type="scientific">Segnochrobactrum spirostomi</name>
    <dbReference type="NCBI Taxonomy" id="2608987"/>
    <lineage>
        <taxon>Bacteria</taxon>
        <taxon>Pseudomonadati</taxon>
        <taxon>Pseudomonadota</taxon>
        <taxon>Alphaproteobacteria</taxon>
        <taxon>Hyphomicrobiales</taxon>
        <taxon>Segnochrobactraceae</taxon>
        <taxon>Segnochrobactrum</taxon>
    </lineage>
</organism>
<evidence type="ECO:0000313" key="4">
    <source>
        <dbReference type="Proteomes" id="UP000332515"/>
    </source>
</evidence>
<dbReference type="PANTHER" id="PTHR30535:SF7">
    <property type="entry name" value="IRON(III) DICITRATE-BINDING PROTEIN"/>
    <property type="match status" value="1"/>
</dbReference>
<comment type="caution">
    <text evidence="3">The sequence shown here is derived from an EMBL/GenBank/DDBJ whole genome shotgun (WGS) entry which is preliminary data.</text>
</comment>
<proteinExistence type="predicted"/>
<feature type="domain" description="Fe/B12 periplasmic-binding" evidence="2">
    <location>
        <begin position="66"/>
        <end position="305"/>
    </location>
</feature>
<keyword evidence="1" id="KW-0732">Signal</keyword>
<reference evidence="3 4" key="1">
    <citation type="submission" date="2019-09" db="EMBL/GenBank/DDBJ databases">
        <title>Segnochrobactrum spirostomi gen. nov., sp. nov., isolated from the ciliate Spirostomum cf. yagiui and description of a novel family, Segnochrobactraceae fam. nov. within the order Rhizobiales of the class Alphaproteobacteria.</title>
        <authorList>
            <person name="Akter S."/>
            <person name="Shazib S.U.A."/>
            <person name="Shin M.K."/>
        </authorList>
    </citation>
    <scope>NUCLEOTIDE SEQUENCE [LARGE SCALE GENOMIC DNA]</scope>
    <source>
        <strain evidence="3 4">Sp-1</strain>
    </source>
</reference>
<dbReference type="SUPFAM" id="SSF53807">
    <property type="entry name" value="Helical backbone' metal receptor"/>
    <property type="match status" value="1"/>
</dbReference>
<name>A0A6A7Y0M5_9HYPH</name>
<dbReference type="RefSeq" id="WP_153479872.1">
    <property type="nucleotide sequence ID" value="NZ_VWNA01000001.1"/>
</dbReference>
<dbReference type="Gene3D" id="3.40.50.1980">
    <property type="entry name" value="Nitrogenase molybdenum iron protein domain"/>
    <property type="match status" value="2"/>
</dbReference>
<dbReference type="Proteomes" id="UP000332515">
    <property type="component" value="Unassembled WGS sequence"/>
</dbReference>
<sequence>MILSASSGARRAAATLLFAAALPVALATALPAAAQTFPVTVENCGRTLTFDAPPKRAVINDINMSEMAFALHLQPNMIGVTGITGWYKVTPAFKAELGAILELSPKYPSLETLVAADPDFFFAGWYYGMKPGGEVTPDTLAAKGIKTYVLTESCAQVDKSRPPASMDLLYTDELALGRIFGKEADANALVDGWKARLATVSKAVKDAPRTTVFVYDSGEDKPFTAGKFAMPSAIIDAAGGRNVVGDLPMSWGTTSWEDVAVRNPQFLILLDYQDGGGYKKLLDFLEAHPAMKETDAVKNKRFIPLRYEQLTPGPANIEAVEKLARALHPDAFKADAAAAPAAAQ</sequence>
<dbReference type="Pfam" id="PF01497">
    <property type="entry name" value="Peripla_BP_2"/>
    <property type="match status" value="1"/>
</dbReference>
<dbReference type="AlphaFoldDB" id="A0A6A7Y0M5"/>
<protein>
    <submittedName>
        <fullName evidence="3">ABC transporter substrate-binding protein</fullName>
    </submittedName>
</protein>
<dbReference type="PANTHER" id="PTHR30535">
    <property type="entry name" value="VITAMIN B12-BINDING PROTEIN"/>
    <property type="match status" value="1"/>
</dbReference>
<keyword evidence="4" id="KW-1185">Reference proteome</keyword>